<dbReference type="Proteomes" id="UP001165960">
    <property type="component" value="Unassembled WGS sequence"/>
</dbReference>
<keyword evidence="2" id="KW-1185">Reference proteome</keyword>
<dbReference type="EMBL" id="QTSX02005753">
    <property type="protein sequence ID" value="KAJ9057972.1"/>
    <property type="molecule type" value="Genomic_DNA"/>
</dbReference>
<accession>A0ACC2S6Q0</accession>
<comment type="caution">
    <text evidence="1">The sequence shown here is derived from an EMBL/GenBank/DDBJ whole genome shotgun (WGS) entry which is preliminary data.</text>
</comment>
<reference evidence="1" key="1">
    <citation type="submission" date="2022-04" db="EMBL/GenBank/DDBJ databases">
        <title>Genome of the entomopathogenic fungus Entomophthora muscae.</title>
        <authorList>
            <person name="Elya C."/>
            <person name="Lovett B.R."/>
            <person name="Lee E."/>
            <person name="Macias A.M."/>
            <person name="Hajek A.E."/>
            <person name="De Bivort B.L."/>
            <person name="Kasson M.T."/>
            <person name="De Fine Licht H.H."/>
            <person name="Stajich J.E."/>
        </authorList>
    </citation>
    <scope>NUCLEOTIDE SEQUENCE</scope>
    <source>
        <strain evidence="1">Berkeley</strain>
    </source>
</reference>
<name>A0ACC2S6Q0_9FUNG</name>
<gene>
    <name evidence="1" type="ORF">DSO57_1017461</name>
</gene>
<evidence type="ECO:0000313" key="1">
    <source>
        <dbReference type="EMBL" id="KAJ9057972.1"/>
    </source>
</evidence>
<sequence length="97" mass="10984">MALQGRFRVLVSFRPTISPSDFKQKKQRKIHYSSTNRKPCAKKHLVCKATYSSLPKSSPPKAPSCPPQVTLSYDDFVPLRDSIPTFNDLAKYSLINL</sequence>
<protein>
    <submittedName>
        <fullName evidence="1">Uncharacterized protein</fullName>
    </submittedName>
</protein>
<proteinExistence type="predicted"/>
<evidence type="ECO:0000313" key="2">
    <source>
        <dbReference type="Proteomes" id="UP001165960"/>
    </source>
</evidence>
<organism evidence="1 2">
    <name type="scientific">Entomophthora muscae</name>
    <dbReference type="NCBI Taxonomy" id="34485"/>
    <lineage>
        <taxon>Eukaryota</taxon>
        <taxon>Fungi</taxon>
        <taxon>Fungi incertae sedis</taxon>
        <taxon>Zoopagomycota</taxon>
        <taxon>Entomophthoromycotina</taxon>
        <taxon>Entomophthoromycetes</taxon>
        <taxon>Entomophthorales</taxon>
        <taxon>Entomophthoraceae</taxon>
        <taxon>Entomophthora</taxon>
    </lineage>
</organism>